<evidence type="ECO:0000256" key="3">
    <source>
        <dbReference type="ARBA" id="ARBA00022833"/>
    </source>
</evidence>
<evidence type="ECO:0000313" key="8">
    <source>
        <dbReference type="Proteomes" id="UP000791440"/>
    </source>
</evidence>
<keyword evidence="1" id="KW-0479">Metal-binding</keyword>
<evidence type="ECO:0000256" key="5">
    <source>
        <dbReference type="PROSITE-ProRule" id="PRU00309"/>
    </source>
</evidence>
<dbReference type="SMART" id="SM00692">
    <property type="entry name" value="DM3"/>
    <property type="match status" value="1"/>
</dbReference>
<keyword evidence="8" id="KW-1185">Reference proteome</keyword>
<accession>A0A922CUR5</accession>
<dbReference type="AlphaFoldDB" id="A0A922CUR5"/>
<reference evidence="7" key="2">
    <citation type="submission" date="2020-12" db="EMBL/GenBank/DDBJ databases">
        <authorList>
            <person name="Kanost M."/>
        </authorList>
    </citation>
    <scope>NUCLEOTIDE SEQUENCE</scope>
</reference>
<evidence type="ECO:0000256" key="2">
    <source>
        <dbReference type="ARBA" id="ARBA00022771"/>
    </source>
</evidence>
<evidence type="ECO:0000313" key="7">
    <source>
        <dbReference type="EMBL" id="KAG6459034.1"/>
    </source>
</evidence>
<dbReference type="SMART" id="SM00980">
    <property type="entry name" value="THAP"/>
    <property type="match status" value="1"/>
</dbReference>
<organism evidence="7 8">
    <name type="scientific">Manduca sexta</name>
    <name type="common">Tobacco hawkmoth</name>
    <name type="synonym">Tobacco hornworm</name>
    <dbReference type="NCBI Taxonomy" id="7130"/>
    <lineage>
        <taxon>Eukaryota</taxon>
        <taxon>Metazoa</taxon>
        <taxon>Ecdysozoa</taxon>
        <taxon>Arthropoda</taxon>
        <taxon>Hexapoda</taxon>
        <taxon>Insecta</taxon>
        <taxon>Pterygota</taxon>
        <taxon>Neoptera</taxon>
        <taxon>Endopterygota</taxon>
        <taxon>Lepidoptera</taxon>
        <taxon>Glossata</taxon>
        <taxon>Ditrysia</taxon>
        <taxon>Bombycoidea</taxon>
        <taxon>Sphingidae</taxon>
        <taxon>Sphinginae</taxon>
        <taxon>Sphingini</taxon>
        <taxon>Manduca</taxon>
    </lineage>
</organism>
<dbReference type="GO" id="GO:0003677">
    <property type="term" value="F:DNA binding"/>
    <property type="evidence" value="ECO:0007669"/>
    <property type="project" value="UniProtKB-UniRule"/>
</dbReference>
<dbReference type="Proteomes" id="UP000791440">
    <property type="component" value="Unassembled WGS sequence"/>
</dbReference>
<evidence type="ECO:0000256" key="4">
    <source>
        <dbReference type="ARBA" id="ARBA00023125"/>
    </source>
</evidence>
<keyword evidence="4 5" id="KW-0238">DNA-binding</keyword>
<dbReference type="PROSITE" id="PS50950">
    <property type="entry name" value="ZF_THAP"/>
    <property type="match status" value="1"/>
</dbReference>
<dbReference type="GO" id="GO:0008270">
    <property type="term" value="F:zinc ion binding"/>
    <property type="evidence" value="ECO:0007669"/>
    <property type="project" value="UniProtKB-KW"/>
</dbReference>
<keyword evidence="3" id="KW-0862">Zinc</keyword>
<evidence type="ECO:0000256" key="1">
    <source>
        <dbReference type="ARBA" id="ARBA00022723"/>
    </source>
</evidence>
<dbReference type="Pfam" id="PF05485">
    <property type="entry name" value="THAP"/>
    <property type="match status" value="1"/>
</dbReference>
<gene>
    <name evidence="7" type="ORF">O3G_MSEX011166</name>
</gene>
<proteinExistence type="predicted"/>
<name>A0A922CUR5_MANSE</name>
<dbReference type="EMBL" id="JH668606">
    <property type="protein sequence ID" value="KAG6459034.1"/>
    <property type="molecule type" value="Genomic_DNA"/>
</dbReference>
<comment type="caution">
    <text evidence="7">The sequence shown here is derived from an EMBL/GenBank/DDBJ whole genome shotgun (WGS) entry which is preliminary data.</text>
</comment>
<evidence type="ECO:0000259" key="6">
    <source>
        <dbReference type="PROSITE" id="PS50950"/>
    </source>
</evidence>
<sequence>MAYRKCEICGLRSGRKDGMKRYFMARFPLDELRCKEWVKVAGNEDLAYLPIQKLHQLKFVCGKHFINSDFKKKGTQLKKTAVPSIRLTSKPLTDSILAEFPCHLFKEQQASQEGFQLIKSGGPCGLMP</sequence>
<feature type="domain" description="THAP-type" evidence="6">
    <location>
        <begin position="1"/>
        <end position="86"/>
    </location>
</feature>
<keyword evidence="2 5" id="KW-0863">Zinc-finger</keyword>
<reference evidence="7" key="1">
    <citation type="journal article" date="2016" name="Insect Biochem. Mol. Biol.">
        <title>Multifaceted biological insights from a draft genome sequence of the tobacco hornworm moth, Manduca sexta.</title>
        <authorList>
            <person name="Kanost M.R."/>
            <person name="Arrese E.L."/>
            <person name="Cao X."/>
            <person name="Chen Y.R."/>
            <person name="Chellapilla S."/>
            <person name="Goldsmith M.R."/>
            <person name="Grosse-Wilde E."/>
            <person name="Heckel D.G."/>
            <person name="Herndon N."/>
            <person name="Jiang H."/>
            <person name="Papanicolaou A."/>
            <person name="Qu J."/>
            <person name="Soulages J.L."/>
            <person name="Vogel H."/>
            <person name="Walters J."/>
            <person name="Waterhouse R.M."/>
            <person name="Ahn S.J."/>
            <person name="Almeida F.C."/>
            <person name="An C."/>
            <person name="Aqrawi P."/>
            <person name="Bretschneider A."/>
            <person name="Bryant W.B."/>
            <person name="Bucks S."/>
            <person name="Chao H."/>
            <person name="Chevignon G."/>
            <person name="Christen J.M."/>
            <person name="Clarke D.F."/>
            <person name="Dittmer N.T."/>
            <person name="Ferguson L.C.F."/>
            <person name="Garavelou S."/>
            <person name="Gordon K.H.J."/>
            <person name="Gunaratna R.T."/>
            <person name="Han Y."/>
            <person name="Hauser F."/>
            <person name="He Y."/>
            <person name="Heidel-Fischer H."/>
            <person name="Hirsh A."/>
            <person name="Hu Y."/>
            <person name="Jiang H."/>
            <person name="Kalra D."/>
            <person name="Klinner C."/>
            <person name="Konig C."/>
            <person name="Kovar C."/>
            <person name="Kroll A.R."/>
            <person name="Kuwar S.S."/>
            <person name="Lee S.L."/>
            <person name="Lehman R."/>
            <person name="Li K."/>
            <person name="Li Z."/>
            <person name="Liang H."/>
            <person name="Lovelace S."/>
            <person name="Lu Z."/>
            <person name="Mansfield J.H."/>
            <person name="McCulloch K.J."/>
            <person name="Mathew T."/>
            <person name="Morton B."/>
            <person name="Muzny D.M."/>
            <person name="Neunemann D."/>
            <person name="Ongeri F."/>
            <person name="Pauchet Y."/>
            <person name="Pu L.L."/>
            <person name="Pyrousis I."/>
            <person name="Rao X.J."/>
            <person name="Redding A."/>
            <person name="Roesel C."/>
            <person name="Sanchez-Gracia A."/>
            <person name="Schaack S."/>
            <person name="Shukla A."/>
            <person name="Tetreau G."/>
            <person name="Wang Y."/>
            <person name="Xiong G.H."/>
            <person name="Traut W."/>
            <person name="Walsh T.K."/>
            <person name="Worley K.C."/>
            <person name="Wu D."/>
            <person name="Wu W."/>
            <person name="Wu Y.Q."/>
            <person name="Zhang X."/>
            <person name="Zou Z."/>
            <person name="Zucker H."/>
            <person name="Briscoe A.D."/>
            <person name="Burmester T."/>
            <person name="Clem R.J."/>
            <person name="Feyereisen R."/>
            <person name="Grimmelikhuijzen C.J.P."/>
            <person name="Hamodrakas S.J."/>
            <person name="Hansson B.S."/>
            <person name="Huguet E."/>
            <person name="Jermiin L.S."/>
            <person name="Lan Q."/>
            <person name="Lehman H.K."/>
            <person name="Lorenzen M."/>
            <person name="Merzendorfer H."/>
            <person name="Michalopoulos I."/>
            <person name="Morton D.B."/>
            <person name="Muthukrishnan S."/>
            <person name="Oakeshott J.G."/>
            <person name="Palmer W."/>
            <person name="Park Y."/>
            <person name="Passarelli A.L."/>
            <person name="Rozas J."/>
            <person name="Schwartz L.M."/>
            <person name="Smith W."/>
            <person name="Southgate A."/>
            <person name="Vilcinskas A."/>
            <person name="Vogt R."/>
            <person name="Wang P."/>
            <person name="Werren J."/>
            <person name="Yu X.Q."/>
            <person name="Zhou J.J."/>
            <person name="Brown S.J."/>
            <person name="Scherer S.E."/>
            <person name="Richards S."/>
            <person name="Blissard G.W."/>
        </authorList>
    </citation>
    <scope>NUCLEOTIDE SEQUENCE</scope>
</reference>
<protein>
    <recommendedName>
        <fullName evidence="6">THAP-type domain-containing protein</fullName>
    </recommendedName>
</protein>
<dbReference type="InterPro" id="IPR006612">
    <property type="entry name" value="THAP_Znf"/>
</dbReference>